<proteinExistence type="predicted"/>
<feature type="transmembrane region" description="Helical" evidence="1">
    <location>
        <begin position="438"/>
        <end position="457"/>
    </location>
</feature>
<evidence type="ECO:0000256" key="1">
    <source>
        <dbReference type="SAM" id="Phobius"/>
    </source>
</evidence>
<dbReference type="Pfam" id="PF13641">
    <property type="entry name" value="Glyco_tranf_2_3"/>
    <property type="match status" value="1"/>
</dbReference>
<protein>
    <submittedName>
        <fullName evidence="2">Glycosyltransferase</fullName>
        <ecNumber evidence="2">2.4.-.-</ecNumber>
    </submittedName>
</protein>
<comment type="caution">
    <text evidence="2">The sequence shown here is derived from an EMBL/GenBank/DDBJ whole genome shotgun (WGS) entry which is preliminary data.</text>
</comment>
<name>A0ABS7T9R0_9GAMM</name>
<feature type="transmembrane region" description="Helical" evidence="1">
    <location>
        <begin position="370"/>
        <end position="392"/>
    </location>
</feature>
<keyword evidence="2" id="KW-0328">Glycosyltransferase</keyword>
<gene>
    <name evidence="2" type="ORF">K6753_13970</name>
</gene>
<reference evidence="2 3" key="1">
    <citation type="submission" date="2021-09" db="EMBL/GenBank/DDBJ databases">
        <title>Lysobacter sp. 13A isolated from the river sediment.</title>
        <authorList>
            <person name="Liu H."/>
            <person name="Li S."/>
            <person name="Mao S."/>
        </authorList>
    </citation>
    <scope>NUCLEOTIDE SEQUENCE [LARGE SCALE GENOMIC DNA]</scope>
    <source>
        <strain evidence="2 3">13A</strain>
    </source>
</reference>
<keyword evidence="1" id="KW-0812">Transmembrane</keyword>
<dbReference type="RefSeq" id="WP_223677095.1">
    <property type="nucleotide sequence ID" value="NZ_JAINZW010000009.1"/>
</dbReference>
<dbReference type="Proteomes" id="UP001430954">
    <property type="component" value="Unassembled WGS sequence"/>
</dbReference>
<evidence type="ECO:0000313" key="3">
    <source>
        <dbReference type="Proteomes" id="UP001430954"/>
    </source>
</evidence>
<dbReference type="GO" id="GO:0016757">
    <property type="term" value="F:glycosyltransferase activity"/>
    <property type="evidence" value="ECO:0007669"/>
    <property type="project" value="UniProtKB-KW"/>
</dbReference>
<dbReference type="InterPro" id="IPR029044">
    <property type="entry name" value="Nucleotide-diphossugar_trans"/>
</dbReference>
<sequence>MGTPSLFALNPNALLSAFGFWRGPDPTVPTPVDRWQDASVDVVIHADRHQHSIAYCLAALQRQTLRPRQVLLIDDGGAGRDHTVQIAREFSRANAMPLVVVERMWSIGRAPTLKRQARELDGDVLFALDGETVLESPDYIERCVHELYQGAGIASATGTVWPMRASDRRAWAAMPEFRRWVGADGYRDPLLQEDPVHRLLWWAGNAYRETVAGFQQRFLNRGLMALLGGVAHPPGCAVAYRRRYLKDVFDRYEPVFGDDLTGLPDLFIGFALNNVGYRNVQLAEVQVRAVYGDVLQVPAHARHDTLAFLQACHDFDSLMRTPLRWPRQWWERWRRRGQRHSPDWRELRRVAEAYRQPFGERLTRQHGRPIGWALFFAAVEKVVFPIGLLSLVALGQWQWLAAVVAAECVAAWGVLLAVTPRGRWAMLGKAVLFTPMRYALMMQELGTVLGFLLKRSLRTQRRLRR</sequence>
<keyword evidence="1" id="KW-0472">Membrane</keyword>
<dbReference type="EC" id="2.4.-.-" evidence="2"/>
<dbReference type="SUPFAM" id="SSF53448">
    <property type="entry name" value="Nucleotide-diphospho-sugar transferases"/>
    <property type="match status" value="1"/>
</dbReference>
<dbReference type="EMBL" id="JAINZW010000009">
    <property type="protein sequence ID" value="MBZ4040641.1"/>
    <property type="molecule type" value="Genomic_DNA"/>
</dbReference>
<feature type="transmembrane region" description="Helical" evidence="1">
    <location>
        <begin position="399"/>
        <end position="418"/>
    </location>
</feature>
<keyword evidence="1" id="KW-1133">Transmembrane helix</keyword>
<keyword evidence="3" id="KW-1185">Reference proteome</keyword>
<evidence type="ECO:0000313" key="2">
    <source>
        <dbReference type="EMBL" id="MBZ4040641.1"/>
    </source>
</evidence>
<keyword evidence="2" id="KW-0808">Transferase</keyword>
<organism evidence="2 3">
    <name type="scientific">Novilysobacter selenitireducens</name>
    <dbReference type="NCBI Taxonomy" id="2872639"/>
    <lineage>
        <taxon>Bacteria</taxon>
        <taxon>Pseudomonadati</taxon>
        <taxon>Pseudomonadota</taxon>
        <taxon>Gammaproteobacteria</taxon>
        <taxon>Lysobacterales</taxon>
        <taxon>Lysobacteraceae</taxon>
        <taxon>Novilysobacter</taxon>
    </lineage>
</organism>
<dbReference type="Gene3D" id="3.90.550.10">
    <property type="entry name" value="Spore Coat Polysaccharide Biosynthesis Protein SpsA, Chain A"/>
    <property type="match status" value="1"/>
</dbReference>
<accession>A0ABS7T9R0</accession>